<dbReference type="SUPFAM" id="SSF141488">
    <property type="entry name" value="YdhA-like"/>
    <property type="match status" value="1"/>
</dbReference>
<evidence type="ECO:0000259" key="7">
    <source>
        <dbReference type="Pfam" id="PF09864"/>
    </source>
</evidence>
<evidence type="ECO:0000256" key="6">
    <source>
        <dbReference type="SAM" id="SignalP"/>
    </source>
</evidence>
<sequence>MPQRRQERSALRSLILLAPIALSAALAACTPTKTPEVAASAPSPQTAPDASPPDTPIRHADYDCEGTPIAVAFFGQARAEVRLDARLLVLKPALAADGARYADDAGNAFWAKGMDRATLTLAQDPHDKTCTALPPEAPQR</sequence>
<keyword evidence="3" id="KW-0564">Palmitate</keyword>
<comment type="caution">
    <text evidence="8">The sequence shown here is derived from an EMBL/GenBank/DDBJ whole genome shotgun (WGS) entry which is preliminary data.</text>
</comment>
<gene>
    <name evidence="8" type="ORF">EA661_09230</name>
</gene>
<evidence type="ECO:0000256" key="4">
    <source>
        <dbReference type="ARBA" id="ARBA00023288"/>
    </source>
</evidence>
<evidence type="ECO:0000256" key="2">
    <source>
        <dbReference type="ARBA" id="ARBA00023136"/>
    </source>
</evidence>
<keyword evidence="4" id="KW-0449">Lipoprotein</keyword>
<protein>
    <recommendedName>
        <fullName evidence="7">C-type lysozyme inhibitor domain-containing protein</fullName>
    </recommendedName>
</protein>
<evidence type="ECO:0000313" key="8">
    <source>
        <dbReference type="EMBL" id="TAA29722.1"/>
    </source>
</evidence>
<dbReference type="Pfam" id="PF09864">
    <property type="entry name" value="MliC"/>
    <property type="match status" value="1"/>
</dbReference>
<feature type="domain" description="C-type lysozyme inhibitor" evidence="7">
    <location>
        <begin position="62"/>
        <end position="122"/>
    </location>
</feature>
<dbReference type="Gene3D" id="2.40.128.200">
    <property type="match status" value="1"/>
</dbReference>
<dbReference type="InterPro" id="IPR018660">
    <property type="entry name" value="MliC"/>
</dbReference>
<evidence type="ECO:0000313" key="9">
    <source>
        <dbReference type="Proteomes" id="UP000291286"/>
    </source>
</evidence>
<dbReference type="InterPro" id="IPR036328">
    <property type="entry name" value="MliC_sf"/>
</dbReference>
<dbReference type="PROSITE" id="PS51257">
    <property type="entry name" value="PROKAR_LIPOPROTEIN"/>
    <property type="match status" value="1"/>
</dbReference>
<feature type="signal peptide" evidence="6">
    <location>
        <begin position="1"/>
        <end position="27"/>
    </location>
</feature>
<evidence type="ECO:0000256" key="1">
    <source>
        <dbReference type="ARBA" id="ARBA00022729"/>
    </source>
</evidence>
<dbReference type="AlphaFoldDB" id="A0A4Q8LJ75"/>
<name>A0A4Q8LJ75_9GAMM</name>
<organism evidence="8 9">
    <name type="scientific">Pseudoxanthomonas winnipegensis</name>
    <dbReference type="NCBI Taxonomy" id="2480810"/>
    <lineage>
        <taxon>Bacteria</taxon>
        <taxon>Pseudomonadati</taxon>
        <taxon>Pseudomonadota</taxon>
        <taxon>Gammaproteobacteria</taxon>
        <taxon>Lysobacterales</taxon>
        <taxon>Lysobacteraceae</taxon>
        <taxon>Pseudoxanthomonas</taxon>
    </lineage>
</organism>
<dbReference type="Proteomes" id="UP000291286">
    <property type="component" value="Unassembled WGS sequence"/>
</dbReference>
<evidence type="ECO:0000256" key="5">
    <source>
        <dbReference type="SAM" id="MobiDB-lite"/>
    </source>
</evidence>
<evidence type="ECO:0000256" key="3">
    <source>
        <dbReference type="ARBA" id="ARBA00023139"/>
    </source>
</evidence>
<reference evidence="8 9" key="1">
    <citation type="submission" date="2019-02" db="EMBL/GenBank/DDBJ databases">
        <title>WGS of Pseudoxanthomonas species novum from clinical isolates.</title>
        <authorList>
            <person name="Bernier A.-M."/>
            <person name="Bernard K."/>
            <person name="Vachon A."/>
        </authorList>
    </citation>
    <scope>NUCLEOTIDE SEQUENCE [LARGE SCALE GENOMIC DNA]</scope>
    <source>
        <strain evidence="8 9">NML171202</strain>
    </source>
</reference>
<dbReference type="EMBL" id="SHMB01000003">
    <property type="protein sequence ID" value="TAA29722.1"/>
    <property type="molecule type" value="Genomic_DNA"/>
</dbReference>
<accession>A0A4Q8LJ75</accession>
<feature type="chain" id="PRO_5020973267" description="C-type lysozyme inhibitor domain-containing protein" evidence="6">
    <location>
        <begin position="28"/>
        <end position="140"/>
    </location>
</feature>
<keyword evidence="1 6" id="KW-0732">Signal</keyword>
<proteinExistence type="predicted"/>
<feature type="region of interest" description="Disordered" evidence="5">
    <location>
        <begin position="33"/>
        <end position="60"/>
    </location>
</feature>
<keyword evidence="2" id="KW-0472">Membrane</keyword>